<accession>A0A8K0ULK2</accession>
<feature type="compositionally biased region" description="Basic and acidic residues" evidence="1">
    <location>
        <begin position="747"/>
        <end position="773"/>
    </location>
</feature>
<evidence type="ECO:0000313" key="3">
    <source>
        <dbReference type="Proteomes" id="UP000813824"/>
    </source>
</evidence>
<dbReference type="GO" id="GO:0003746">
    <property type="term" value="F:translation elongation factor activity"/>
    <property type="evidence" value="ECO:0007669"/>
    <property type="project" value="UniProtKB-KW"/>
</dbReference>
<name>A0A8K0ULK2_9AGAR</name>
<dbReference type="OrthoDB" id="9402762at2759"/>
<gene>
    <name evidence="2" type="ORF">BXZ70DRAFT_941091</name>
</gene>
<organism evidence="2 3">
    <name type="scientific">Cristinia sonorae</name>
    <dbReference type="NCBI Taxonomy" id="1940300"/>
    <lineage>
        <taxon>Eukaryota</taxon>
        <taxon>Fungi</taxon>
        <taxon>Dikarya</taxon>
        <taxon>Basidiomycota</taxon>
        <taxon>Agaricomycotina</taxon>
        <taxon>Agaricomycetes</taxon>
        <taxon>Agaricomycetidae</taxon>
        <taxon>Agaricales</taxon>
        <taxon>Pleurotineae</taxon>
        <taxon>Stephanosporaceae</taxon>
        <taxon>Cristinia</taxon>
    </lineage>
</organism>
<comment type="caution">
    <text evidence="2">The sequence shown here is derived from an EMBL/GenBank/DDBJ whole genome shotgun (WGS) entry which is preliminary data.</text>
</comment>
<dbReference type="Proteomes" id="UP000813824">
    <property type="component" value="Unassembled WGS sequence"/>
</dbReference>
<dbReference type="AlphaFoldDB" id="A0A8K0ULK2"/>
<dbReference type="Pfam" id="PF11957">
    <property type="entry name" value="efThoc1"/>
    <property type="match status" value="1"/>
</dbReference>
<dbReference type="GO" id="GO:0000445">
    <property type="term" value="C:THO complex part of transcription export complex"/>
    <property type="evidence" value="ECO:0007669"/>
    <property type="project" value="TreeGrafter"/>
</dbReference>
<proteinExistence type="predicted"/>
<feature type="compositionally biased region" description="Pro residues" evidence="1">
    <location>
        <begin position="596"/>
        <end position="606"/>
    </location>
</feature>
<dbReference type="EMBL" id="JAEVFJ010000018">
    <property type="protein sequence ID" value="KAH8099790.1"/>
    <property type="molecule type" value="Genomic_DNA"/>
</dbReference>
<feature type="compositionally biased region" description="Basic and acidic residues" evidence="1">
    <location>
        <begin position="206"/>
        <end position="232"/>
    </location>
</feature>
<sequence length="773" mass="85857">MSSVQLFSSFLREILESLPPRPISQETFDTLVSAALTKSQEHSTPENRKSTWEFVLKDDIFTVAMKEGQALKDPHTTYYDDICNRLDIILSLTEHETCDPAFPFIVLYDLLETQTIHSCSHIFSWIEAHADRLTEGMIPQKGKALVLLRALNDLLRRLSKMGETTKFCGRILTFLSSVFALGERSGVNLRGEYGPPWDGPVLNKVEEDGKDGKDGKKDGAEKAEDSEDKMQVDEGGEPLKPNDSSQDFYHVFWSLQMPFSKPALFAKPHTLPQFKQAVERVLPVIKEATVRERALMGSKGTGSTASLKRKREPESVSEVGGREYFFAKYLTSPELLDLEIADTHFRRQFLFQLLVLLNHLLTFTKAAKAEWTTPRNRSLQMEFTLEPADVSWVTETITRANEELRQTSPNGRAFAETVNTILEREKNWVKWKNELCLPFDKEACFVEIPTGEVDEEGKPLMKGIGLEEFTRDARRKMGEEPPEWEHTLGSGPLTEIWEMGYRDLRDLERPFRPGDVKDFVKKVKQEDSRIEMRKKQLTRIAEQMAAQRARAAAAAAVASSQPTDAPLATKPAVAPPSSQEANVSTPPPSTSRAIPATPPLHHPLPAKPGTTPIKPAVQENTPSKPATPQPAPVPVPVTVAPAPVTPAPEPVPVVLPPDEQIIRAEESKQRWSWLALRTARDQHIQQFGKIGTGDIILLAQEIEKAKEAREAEEKAAAESAGSVVGQEGTTSSTPTEGASNGNGVGEVKVDEPAEDSVDGRDAEEARVDEKMET</sequence>
<evidence type="ECO:0000313" key="2">
    <source>
        <dbReference type="EMBL" id="KAH8099790.1"/>
    </source>
</evidence>
<keyword evidence="2" id="KW-0251">Elongation factor</keyword>
<feature type="compositionally biased region" description="Pro residues" evidence="1">
    <location>
        <begin position="625"/>
        <end position="634"/>
    </location>
</feature>
<reference evidence="2" key="1">
    <citation type="journal article" date="2021" name="New Phytol.">
        <title>Evolutionary innovations through gain and loss of genes in the ectomycorrhizal Boletales.</title>
        <authorList>
            <person name="Wu G."/>
            <person name="Miyauchi S."/>
            <person name="Morin E."/>
            <person name="Kuo A."/>
            <person name="Drula E."/>
            <person name="Varga T."/>
            <person name="Kohler A."/>
            <person name="Feng B."/>
            <person name="Cao Y."/>
            <person name="Lipzen A."/>
            <person name="Daum C."/>
            <person name="Hundley H."/>
            <person name="Pangilinan J."/>
            <person name="Johnson J."/>
            <person name="Barry K."/>
            <person name="LaButti K."/>
            <person name="Ng V."/>
            <person name="Ahrendt S."/>
            <person name="Min B."/>
            <person name="Choi I.G."/>
            <person name="Park H."/>
            <person name="Plett J.M."/>
            <person name="Magnuson J."/>
            <person name="Spatafora J.W."/>
            <person name="Nagy L.G."/>
            <person name="Henrissat B."/>
            <person name="Grigoriev I.V."/>
            <person name="Yang Z.L."/>
            <person name="Xu J."/>
            <person name="Martin F.M."/>
        </authorList>
    </citation>
    <scope>NUCLEOTIDE SEQUENCE</scope>
    <source>
        <strain evidence="2">KKN 215</strain>
    </source>
</reference>
<dbReference type="PANTHER" id="PTHR13265">
    <property type="entry name" value="THO COMPLEX SUBUNIT 1"/>
    <property type="match status" value="1"/>
</dbReference>
<dbReference type="GO" id="GO:0006406">
    <property type="term" value="P:mRNA export from nucleus"/>
    <property type="evidence" value="ECO:0007669"/>
    <property type="project" value="TreeGrafter"/>
</dbReference>
<protein>
    <submittedName>
        <fullName evidence="2">THO complex subunit 1 transcription elongation factor-domain-containing protein</fullName>
    </submittedName>
</protein>
<feature type="region of interest" description="Disordered" evidence="1">
    <location>
        <begin position="206"/>
        <end position="243"/>
    </location>
</feature>
<keyword evidence="3" id="KW-1185">Reference proteome</keyword>
<feature type="compositionally biased region" description="Polar residues" evidence="1">
    <location>
        <begin position="727"/>
        <end position="741"/>
    </location>
</feature>
<dbReference type="InterPro" id="IPR021861">
    <property type="entry name" value="THO_THOC1"/>
</dbReference>
<feature type="region of interest" description="Disordered" evidence="1">
    <location>
        <begin position="705"/>
        <end position="773"/>
    </location>
</feature>
<feature type="compositionally biased region" description="Basic and acidic residues" evidence="1">
    <location>
        <begin position="705"/>
        <end position="716"/>
    </location>
</feature>
<dbReference type="PANTHER" id="PTHR13265:SF0">
    <property type="entry name" value="HPR1"/>
    <property type="match status" value="1"/>
</dbReference>
<evidence type="ECO:0000256" key="1">
    <source>
        <dbReference type="SAM" id="MobiDB-lite"/>
    </source>
</evidence>
<feature type="region of interest" description="Disordered" evidence="1">
    <location>
        <begin position="555"/>
        <end position="634"/>
    </location>
</feature>
<keyword evidence="2" id="KW-0648">Protein biosynthesis</keyword>